<organism evidence="6 7">
    <name type="scientific">Paenibacillus silvestris</name>
    <dbReference type="NCBI Taxonomy" id="2606219"/>
    <lineage>
        <taxon>Bacteria</taxon>
        <taxon>Bacillati</taxon>
        <taxon>Bacillota</taxon>
        <taxon>Bacilli</taxon>
        <taxon>Bacillales</taxon>
        <taxon>Paenibacillaceae</taxon>
        <taxon>Paenibacillus</taxon>
    </lineage>
</organism>
<evidence type="ECO:0000256" key="2">
    <source>
        <dbReference type="ARBA" id="ARBA00023015"/>
    </source>
</evidence>
<feature type="domain" description="HTH gntR-type" evidence="5">
    <location>
        <begin position="6"/>
        <end position="74"/>
    </location>
</feature>
<dbReference type="GO" id="GO:0000976">
    <property type="term" value="F:transcription cis-regulatory region binding"/>
    <property type="evidence" value="ECO:0007669"/>
    <property type="project" value="TreeGrafter"/>
</dbReference>
<dbReference type="CDD" id="cd07377">
    <property type="entry name" value="WHTH_GntR"/>
    <property type="match status" value="1"/>
</dbReference>
<dbReference type="Gene3D" id="1.10.10.10">
    <property type="entry name" value="Winged helix-like DNA-binding domain superfamily/Winged helix DNA-binding domain"/>
    <property type="match status" value="1"/>
</dbReference>
<keyword evidence="1" id="KW-0678">Repressor</keyword>
<keyword evidence="3" id="KW-0238">DNA-binding</keyword>
<dbReference type="SUPFAM" id="SSF46785">
    <property type="entry name" value="Winged helix' DNA-binding domain"/>
    <property type="match status" value="1"/>
</dbReference>
<dbReference type="PROSITE" id="PS50949">
    <property type="entry name" value="HTH_GNTR"/>
    <property type="match status" value="1"/>
</dbReference>
<evidence type="ECO:0000313" key="6">
    <source>
        <dbReference type="EMBL" id="MZQ86600.1"/>
    </source>
</evidence>
<name>A0A6L8VBL0_9BACL</name>
<dbReference type="InterPro" id="IPR036390">
    <property type="entry name" value="WH_DNA-bd_sf"/>
</dbReference>
<comment type="caution">
    <text evidence="6">The sequence shown here is derived from an EMBL/GenBank/DDBJ whole genome shotgun (WGS) entry which is preliminary data.</text>
</comment>
<keyword evidence="2" id="KW-0805">Transcription regulation</keyword>
<dbReference type="AlphaFoldDB" id="A0A6L8VBL0"/>
<dbReference type="InterPro" id="IPR036388">
    <property type="entry name" value="WH-like_DNA-bd_sf"/>
</dbReference>
<dbReference type="SUPFAM" id="SSF53822">
    <property type="entry name" value="Periplasmic binding protein-like I"/>
    <property type="match status" value="1"/>
</dbReference>
<dbReference type="Gene3D" id="3.40.50.2300">
    <property type="match status" value="2"/>
</dbReference>
<sequence>MQNERQPLYIQIQTYFKTLIGSGKLSENDKIPSEKELMEQFDVSRITVANALAEMAKEGWIYRIPGRGSFVNQGVQSLIDQQKLEASRPEESLTVVSETSFFSRRKMIGFIIPSMEDFFAIRLVQGINKVLANSEYYPLILYTYNSIEREKEGIAELVQKGAAGLIIFPSDAENYNEEILTLKVRRYPFVLVDRYFPGVETNYVCSNGFLGAQLAVDHLWELGHRDIAICSDSPLPTFTVEDRIAGYMDALKKKGAMINPALLLTEFHVDYSNLEEDDHALYRYVKNRMATAFITLNGKLGLHIASIAKRLNLRVPEDISILTFDDPSPGFEEFNYFTHIAQSEEDMGIQAAQILINQIEAPAKSAVLYNKKVLQPQLVVRQTTGLKPQMM</sequence>
<protein>
    <submittedName>
        <fullName evidence="6">GntR family transcriptional regulator</fullName>
    </submittedName>
</protein>
<dbReference type="Proteomes" id="UP000481087">
    <property type="component" value="Unassembled WGS sequence"/>
</dbReference>
<dbReference type="PRINTS" id="PR00035">
    <property type="entry name" value="HTHGNTR"/>
</dbReference>
<dbReference type="PANTHER" id="PTHR30146:SF95">
    <property type="entry name" value="RIBOSE OPERON REPRESSOR"/>
    <property type="match status" value="1"/>
</dbReference>
<evidence type="ECO:0000256" key="4">
    <source>
        <dbReference type="ARBA" id="ARBA00023163"/>
    </source>
</evidence>
<evidence type="ECO:0000313" key="7">
    <source>
        <dbReference type="Proteomes" id="UP000481087"/>
    </source>
</evidence>
<dbReference type="InterPro" id="IPR000524">
    <property type="entry name" value="Tscrpt_reg_HTH_GntR"/>
</dbReference>
<reference evidence="6 7" key="1">
    <citation type="submission" date="2019-12" db="EMBL/GenBank/DDBJ databases">
        <title>Paenibacillus sp. nov. sp. isolated from soil.</title>
        <authorList>
            <person name="Kim J."/>
            <person name="Jeong S.E."/>
            <person name="Jung H.S."/>
            <person name="Jeon C.O."/>
        </authorList>
    </citation>
    <scope>NUCLEOTIDE SEQUENCE [LARGE SCALE GENOMIC DNA]</scope>
    <source>
        <strain evidence="6 7">5J-6</strain>
    </source>
</reference>
<dbReference type="Pfam" id="PF00392">
    <property type="entry name" value="GntR"/>
    <property type="match status" value="1"/>
</dbReference>
<dbReference type="PANTHER" id="PTHR30146">
    <property type="entry name" value="LACI-RELATED TRANSCRIPTIONAL REPRESSOR"/>
    <property type="match status" value="1"/>
</dbReference>
<evidence type="ECO:0000256" key="1">
    <source>
        <dbReference type="ARBA" id="ARBA00022491"/>
    </source>
</evidence>
<accession>A0A6L8VBL0</accession>
<evidence type="ECO:0000259" key="5">
    <source>
        <dbReference type="PROSITE" id="PS50949"/>
    </source>
</evidence>
<keyword evidence="4" id="KW-0804">Transcription</keyword>
<dbReference type="CDD" id="cd06267">
    <property type="entry name" value="PBP1_LacI_sugar_binding-like"/>
    <property type="match status" value="1"/>
</dbReference>
<keyword evidence="7" id="KW-1185">Reference proteome</keyword>
<dbReference type="SMART" id="SM00345">
    <property type="entry name" value="HTH_GNTR"/>
    <property type="match status" value="1"/>
</dbReference>
<dbReference type="RefSeq" id="WP_161410992.1">
    <property type="nucleotide sequence ID" value="NZ_WTUZ01000039.1"/>
</dbReference>
<dbReference type="EMBL" id="WTUZ01000039">
    <property type="protein sequence ID" value="MZQ86600.1"/>
    <property type="molecule type" value="Genomic_DNA"/>
</dbReference>
<dbReference type="GO" id="GO:0003700">
    <property type="term" value="F:DNA-binding transcription factor activity"/>
    <property type="evidence" value="ECO:0007669"/>
    <property type="project" value="InterPro"/>
</dbReference>
<proteinExistence type="predicted"/>
<evidence type="ECO:0000256" key="3">
    <source>
        <dbReference type="ARBA" id="ARBA00023125"/>
    </source>
</evidence>
<gene>
    <name evidence="6" type="ORF">GQF01_31295</name>
</gene>
<dbReference type="InterPro" id="IPR028082">
    <property type="entry name" value="Peripla_BP_I"/>
</dbReference>
<dbReference type="Pfam" id="PF13377">
    <property type="entry name" value="Peripla_BP_3"/>
    <property type="match status" value="1"/>
</dbReference>
<dbReference type="InterPro" id="IPR046335">
    <property type="entry name" value="LacI/GalR-like_sensor"/>
</dbReference>